<organism evidence="2 3">
    <name type="scientific">Steinernema carpocapsae</name>
    <name type="common">Entomopathogenic nematode</name>
    <dbReference type="NCBI Taxonomy" id="34508"/>
    <lineage>
        <taxon>Eukaryota</taxon>
        <taxon>Metazoa</taxon>
        <taxon>Ecdysozoa</taxon>
        <taxon>Nematoda</taxon>
        <taxon>Chromadorea</taxon>
        <taxon>Rhabditida</taxon>
        <taxon>Tylenchina</taxon>
        <taxon>Panagrolaimomorpha</taxon>
        <taxon>Strongyloidoidea</taxon>
        <taxon>Steinernematidae</taxon>
        <taxon>Steinernema</taxon>
    </lineage>
</organism>
<evidence type="ECO:0000313" key="2">
    <source>
        <dbReference type="EMBL" id="TKR80190.1"/>
    </source>
</evidence>
<dbReference type="EMBL" id="AZBU02000004">
    <property type="protein sequence ID" value="TKR80190.1"/>
    <property type="molecule type" value="Genomic_DNA"/>
</dbReference>
<feature type="region of interest" description="Disordered" evidence="1">
    <location>
        <begin position="46"/>
        <end position="190"/>
    </location>
</feature>
<gene>
    <name evidence="2" type="ORF">L596_014302</name>
</gene>
<feature type="compositionally biased region" description="Low complexity" evidence="1">
    <location>
        <begin position="49"/>
        <end position="69"/>
    </location>
</feature>
<accession>A0A4U5NCC5</accession>
<feature type="compositionally biased region" description="Basic and acidic residues" evidence="1">
    <location>
        <begin position="144"/>
        <end position="156"/>
    </location>
</feature>
<reference evidence="2 3" key="1">
    <citation type="journal article" date="2015" name="Genome Biol.">
        <title>Comparative genomics of Steinernema reveals deeply conserved gene regulatory networks.</title>
        <authorList>
            <person name="Dillman A.R."/>
            <person name="Macchietto M."/>
            <person name="Porter C.F."/>
            <person name="Rogers A."/>
            <person name="Williams B."/>
            <person name="Antoshechkin I."/>
            <person name="Lee M.M."/>
            <person name="Goodwin Z."/>
            <person name="Lu X."/>
            <person name="Lewis E.E."/>
            <person name="Goodrich-Blair H."/>
            <person name="Stock S.P."/>
            <person name="Adams B.J."/>
            <person name="Sternberg P.W."/>
            <person name="Mortazavi A."/>
        </authorList>
    </citation>
    <scope>NUCLEOTIDE SEQUENCE [LARGE SCALE GENOMIC DNA]</scope>
    <source>
        <strain evidence="2 3">ALL</strain>
    </source>
</reference>
<comment type="caution">
    <text evidence="2">The sequence shown here is derived from an EMBL/GenBank/DDBJ whole genome shotgun (WGS) entry which is preliminary data.</text>
</comment>
<name>A0A4U5NCC5_STECR</name>
<dbReference type="AlphaFoldDB" id="A0A4U5NCC5"/>
<evidence type="ECO:0000313" key="3">
    <source>
        <dbReference type="Proteomes" id="UP000298663"/>
    </source>
</evidence>
<feature type="compositionally biased region" description="Polar residues" evidence="1">
    <location>
        <begin position="131"/>
        <end position="143"/>
    </location>
</feature>
<feature type="compositionally biased region" description="Low complexity" evidence="1">
    <location>
        <begin position="102"/>
        <end position="116"/>
    </location>
</feature>
<keyword evidence="3" id="KW-1185">Reference proteome</keyword>
<reference evidence="2 3" key="2">
    <citation type="journal article" date="2019" name="G3 (Bethesda)">
        <title>Hybrid Assembly of the Genome of the Entomopathogenic Nematode Steinernema carpocapsae Identifies the X-Chromosome.</title>
        <authorList>
            <person name="Serra L."/>
            <person name="Macchietto M."/>
            <person name="Macias-Munoz A."/>
            <person name="McGill C.J."/>
            <person name="Rodriguez I.M."/>
            <person name="Rodriguez B."/>
            <person name="Murad R."/>
            <person name="Mortazavi A."/>
        </authorList>
    </citation>
    <scope>NUCLEOTIDE SEQUENCE [LARGE SCALE GENOMIC DNA]</scope>
    <source>
        <strain evidence="2 3">ALL</strain>
    </source>
</reference>
<feature type="compositionally biased region" description="Basic and acidic residues" evidence="1">
    <location>
        <begin position="164"/>
        <end position="173"/>
    </location>
</feature>
<evidence type="ECO:0000256" key="1">
    <source>
        <dbReference type="SAM" id="MobiDB-lite"/>
    </source>
</evidence>
<sequence>MDGFQPLLILLKVVYFQYGFNWKMTKSLYPFQQRTNANLNQIIHRSRKQPMPNKPVNNNKNRNPQSPSRLTPYHREHSRILSKISSQINFPPREARSRRRSPSVAPSFASSSVLPLRSKVSRANKPPRAPNRTTRAAIPSNSAEKSREKSEIRPEEELNAEAGSRLELRRRSSDQSPAVSRPFSADQSKGQLTAAALRLLALRYDVITPPPVDGSPADDNRC</sequence>
<dbReference type="Proteomes" id="UP000298663">
    <property type="component" value="Unassembled WGS sequence"/>
</dbReference>
<protein>
    <submittedName>
        <fullName evidence="2">Uncharacterized protein</fullName>
    </submittedName>
</protein>
<proteinExistence type="predicted"/>